<feature type="transmembrane region" description="Helical" evidence="2">
    <location>
        <begin position="111"/>
        <end position="132"/>
    </location>
</feature>
<evidence type="ECO:0000256" key="2">
    <source>
        <dbReference type="SAM" id="Phobius"/>
    </source>
</evidence>
<dbReference type="Pfam" id="PF06210">
    <property type="entry name" value="DUF1003"/>
    <property type="match status" value="1"/>
</dbReference>
<reference evidence="4" key="1">
    <citation type="submission" date="2012-02" db="EMBL/GenBank/DDBJ databases">
        <title>Complete sequence of Mesorhizobium australicum WSM2073.</title>
        <authorList>
            <person name="Lucas S."/>
            <person name="Han J."/>
            <person name="Lapidus A."/>
            <person name="Cheng J.-F."/>
            <person name="Goodwin L."/>
            <person name="Pitluck S."/>
            <person name="Peters L."/>
            <person name="Gu W."/>
            <person name="Detter J.C."/>
            <person name="Han C."/>
            <person name="Tapia R."/>
            <person name="Land M."/>
            <person name="Hauser L."/>
            <person name="Kyrpides N."/>
            <person name="Ivanova N."/>
            <person name="Pagani I."/>
            <person name="Reeve W.G."/>
            <person name="Howieson J.G."/>
            <person name="Tiwari R.P."/>
            <person name="O'Hara G.W."/>
            <person name="Atkins C.A."/>
            <person name="Ronson C.W."/>
            <person name="Nandasena K.G."/>
            <person name="Woyke T."/>
        </authorList>
    </citation>
    <scope>NUCLEOTIDE SEQUENCE [LARGE SCALE GENOMIC DNA]</scope>
    <source>
        <strain evidence="4">LMG 24608 / HAMBI 3006 / WSM2073</strain>
    </source>
</reference>
<dbReference type="InterPro" id="IPR010406">
    <property type="entry name" value="DUF1003"/>
</dbReference>
<keyword evidence="2" id="KW-1133">Transmembrane helix</keyword>
<dbReference type="HOGENOM" id="CLU_103350_1_0_5"/>
<gene>
    <name evidence="3" type="ordered locus">Mesau_02550</name>
</gene>
<organism evidence="3 4">
    <name type="scientific">Mesorhizobium australicum (strain HAMBI 3006 / LMG 24608 / WSM2073)</name>
    <dbReference type="NCBI Taxonomy" id="754035"/>
    <lineage>
        <taxon>Bacteria</taxon>
        <taxon>Pseudomonadati</taxon>
        <taxon>Pseudomonadota</taxon>
        <taxon>Alphaproteobacteria</taxon>
        <taxon>Hyphomicrobiales</taxon>
        <taxon>Phyllobacteriaceae</taxon>
        <taxon>Mesorhizobium</taxon>
    </lineage>
</organism>
<dbReference type="EMBL" id="CP003358">
    <property type="protein sequence ID" value="AGB44972.1"/>
    <property type="molecule type" value="Genomic_DNA"/>
</dbReference>
<evidence type="ECO:0000256" key="1">
    <source>
        <dbReference type="SAM" id="MobiDB-lite"/>
    </source>
</evidence>
<proteinExistence type="predicted"/>
<dbReference type="KEGG" id="mam:Mesau_02550"/>
<dbReference type="eggNOG" id="COG4420">
    <property type="taxonomic scope" value="Bacteria"/>
</dbReference>
<sequence length="209" mass="23421">MSPRVQAVQPRRTCQAGDEQRSDDIGRQTGLSKMNDQHPADMQSVLQQNIQALVDHRRQQEEHQGVQVRIAGIISRFAGSMPFVYLHLAILIAWILANLGLIPAVPAWDPTFVILAMVASVEAIFLSTFVLINQNRMAEHSERRAELDLQISLLNEHETTRLIEMVAALTERLNVSTPADQELPQLAENVDPRQVMTEIQQASGDQEKS</sequence>
<keyword evidence="2" id="KW-0812">Transmembrane</keyword>
<evidence type="ECO:0000313" key="4">
    <source>
        <dbReference type="Proteomes" id="UP000010998"/>
    </source>
</evidence>
<dbReference type="Proteomes" id="UP000010998">
    <property type="component" value="Chromosome"/>
</dbReference>
<feature type="transmembrane region" description="Helical" evidence="2">
    <location>
        <begin position="83"/>
        <end position="105"/>
    </location>
</feature>
<accession>L0KI14</accession>
<dbReference type="PANTHER" id="PTHR41386">
    <property type="entry name" value="INTEGRAL MEMBRANE PROTEIN-RELATED"/>
    <property type="match status" value="1"/>
</dbReference>
<keyword evidence="4" id="KW-1185">Reference proteome</keyword>
<dbReference type="STRING" id="754035.Mesau_02550"/>
<dbReference type="PANTHER" id="PTHR41386:SF1">
    <property type="entry name" value="MEMBRANE PROTEIN"/>
    <property type="match status" value="1"/>
</dbReference>
<feature type="region of interest" description="Disordered" evidence="1">
    <location>
        <begin position="1"/>
        <end position="36"/>
    </location>
</feature>
<evidence type="ECO:0000313" key="3">
    <source>
        <dbReference type="EMBL" id="AGB44972.1"/>
    </source>
</evidence>
<dbReference type="AlphaFoldDB" id="L0KI14"/>
<name>L0KI14_MESAW</name>
<protein>
    <submittedName>
        <fullName evidence="3">Putative membrane protein</fullName>
    </submittedName>
</protein>
<keyword evidence="2" id="KW-0472">Membrane</keyword>